<evidence type="ECO:0000313" key="2">
    <source>
        <dbReference type="EMBL" id="TNN78466.1"/>
    </source>
</evidence>
<dbReference type="EMBL" id="SRLO01000073">
    <property type="protein sequence ID" value="TNN78466.1"/>
    <property type="molecule type" value="Genomic_DNA"/>
</dbReference>
<feature type="region of interest" description="Disordered" evidence="1">
    <location>
        <begin position="1"/>
        <end position="98"/>
    </location>
</feature>
<organism evidence="2 3">
    <name type="scientific">Liparis tanakae</name>
    <name type="common">Tanaka's snailfish</name>
    <dbReference type="NCBI Taxonomy" id="230148"/>
    <lineage>
        <taxon>Eukaryota</taxon>
        <taxon>Metazoa</taxon>
        <taxon>Chordata</taxon>
        <taxon>Craniata</taxon>
        <taxon>Vertebrata</taxon>
        <taxon>Euteleostomi</taxon>
        <taxon>Actinopterygii</taxon>
        <taxon>Neopterygii</taxon>
        <taxon>Teleostei</taxon>
        <taxon>Neoteleostei</taxon>
        <taxon>Acanthomorphata</taxon>
        <taxon>Eupercaria</taxon>
        <taxon>Perciformes</taxon>
        <taxon>Cottioidei</taxon>
        <taxon>Cottales</taxon>
        <taxon>Liparidae</taxon>
        <taxon>Liparis</taxon>
    </lineage>
</organism>
<comment type="caution">
    <text evidence="2">The sequence shown here is derived from an EMBL/GenBank/DDBJ whole genome shotgun (WGS) entry which is preliminary data.</text>
</comment>
<dbReference type="AlphaFoldDB" id="A0A4Z2IKN7"/>
<keyword evidence="3" id="KW-1185">Reference proteome</keyword>
<accession>A0A4Z2IKN7</accession>
<sequence>MADGGRIKVNTPQVNTPQVNSPQVNSPQVNSPQVNSPQVNSPQVNTPQVNSPQVNSPQVNSPQVNTPQVNTPQVNSPQGNSPQVNSPQVNSPQGPRRVFNPRLQLCPCSWLFQSRVPPPSPLLTTPSLSLSLSTPPFFRCGPLFAPLPWRNRQVLVARQPPS</sequence>
<dbReference type="PANTHER" id="PTHR21523">
    <property type="match status" value="1"/>
</dbReference>
<dbReference type="OrthoDB" id="8964691at2759"/>
<proteinExistence type="predicted"/>
<gene>
    <name evidence="2" type="primary">NEFM_2</name>
    <name evidence="2" type="ORF">EYF80_011249</name>
</gene>
<evidence type="ECO:0000256" key="1">
    <source>
        <dbReference type="SAM" id="MobiDB-lite"/>
    </source>
</evidence>
<dbReference type="PANTHER" id="PTHR21523:SF14">
    <property type="entry name" value="EXPORTED REPETITIVE PROTEIN"/>
    <property type="match status" value="1"/>
</dbReference>
<dbReference type="Proteomes" id="UP000314294">
    <property type="component" value="Unassembled WGS sequence"/>
</dbReference>
<feature type="compositionally biased region" description="Polar residues" evidence="1">
    <location>
        <begin position="10"/>
        <end position="93"/>
    </location>
</feature>
<protein>
    <submittedName>
        <fullName evidence="2">Neurofilament medium polypeptide</fullName>
    </submittedName>
</protein>
<name>A0A4Z2IKN7_9TELE</name>
<reference evidence="2 3" key="1">
    <citation type="submission" date="2019-03" db="EMBL/GenBank/DDBJ databases">
        <title>First draft genome of Liparis tanakae, snailfish: a comprehensive survey of snailfish specific genes.</title>
        <authorList>
            <person name="Kim W."/>
            <person name="Song I."/>
            <person name="Jeong J.-H."/>
            <person name="Kim D."/>
            <person name="Kim S."/>
            <person name="Ryu S."/>
            <person name="Song J.Y."/>
            <person name="Lee S.K."/>
        </authorList>
    </citation>
    <scope>NUCLEOTIDE SEQUENCE [LARGE SCALE GENOMIC DNA]</scope>
    <source>
        <tissue evidence="2">Muscle</tissue>
    </source>
</reference>
<evidence type="ECO:0000313" key="3">
    <source>
        <dbReference type="Proteomes" id="UP000314294"/>
    </source>
</evidence>